<accession>A0ABP4NIC0</accession>
<evidence type="ECO:0000256" key="1">
    <source>
        <dbReference type="SAM" id="MobiDB-lite"/>
    </source>
</evidence>
<comment type="caution">
    <text evidence="2">The sequence shown here is derived from an EMBL/GenBank/DDBJ whole genome shotgun (WGS) entry which is preliminary data.</text>
</comment>
<dbReference type="EMBL" id="BAAAQD010000031">
    <property type="protein sequence ID" value="GAA1562181.1"/>
    <property type="molecule type" value="Genomic_DNA"/>
</dbReference>
<evidence type="ECO:0000313" key="2">
    <source>
        <dbReference type="EMBL" id="GAA1562181.1"/>
    </source>
</evidence>
<gene>
    <name evidence="2" type="ORF">GCM10009827_099590</name>
</gene>
<evidence type="ECO:0000313" key="3">
    <source>
        <dbReference type="Proteomes" id="UP001501470"/>
    </source>
</evidence>
<dbReference type="RefSeq" id="WP_344512269.1">
    <property type="nucleotide sequence ID" value="NZ_BAAAQD010000031.1"/>
</dbReference>
<keyword evidence="3" id="KW-1185">Reference proteome</keyword>
<protein>
    <recommendedName>
        <fullName evidence="4">DNA primase</fullName>
    </recommendedName>
</protein>
<evidence type="ECO:0008006" key="4">
    <source>
        <dbReference type="Google" id="ProtNLM"/>
    </source>
</evidence>
<organism evidence="2 3">
    <name type="scientific">Dactylosporangium maewongense</name>
    <dbReference type="NCBI Taxonomy" id="634393"/>
    <lineage>
        <taxon>Bacteria</taxon>
        <taxon>Bacillati</taxon>
        <taxon>Actinomycetota</taxon>
        <taxon>Actinomycetes</taxon>
        <taxon>Micromonosporales</taxon>
        <taxon>Micromonosporaceae</taxon>
        <taxon>Dactylosporangium</taxon>
    </lineage>
</organism>
<dbReference type="Proteomes" id="UP001501470">
    <property type="component" value="Unassembled WGS sequence"/>
</dbReference>
<feature type="region of interest" description="Disordered" evidence="1">
    <location>
        <begin position="19"/>
        <end position="59"/>
    </location>
</feature>
<sequence length="75" mass="8273">MGRSAGWCGRPQAVEEADFVDAPAEEVPDDAAAAGFESEDDDEADELESDDDFDSEDDDVDEELLDFVEERESVR</sequence>
<name>A0ABP4NIC0_9ACTN</name>
<proteinExistence type="predicted"/>
<feature type="compositionally biased region" description="Acidic residues" evidence="1">
    <location>
        <begin position="19"/>
        <end position="29"/>
    </location>
</feature>
<feature type="compositionally biased region" description="Acidic residues" evidence="1">
    <location>
        <begin position="37"/>
        <end position="59"/>
    </location>
</feature>
<reference evidence="3" key="1">
    <citation type="journal article" date="2019" name="Int. J. Syst. Evol. Microbiol.">
        <title>The Global Catalogue of Microorganisms (GCM) 10K type strain sequencing project: providing services to taxonomists for standard genome sequencing and annotation.</title>
        <authorList>
            <consortium name="The Broad Institute Genomics Platform"/>
            <consortium name="The Broad Institute Genome Sequencing Center for Infectious Disease"/>
            <person name="Wu L."/>
            <person name="Ma J."/>
        </authorList>
    </citation>
    <scope>NUCLEOTIDE SEQUENCE [LARGE SCALE GENOMIC DNA]</scope>
    <source>
        <strain evidence="3">JCM 15933</strain>
    </source>
</reference>